<dbReference type="PANTHER" id="PTHR42749">
    <property type="entry name" value="CELL SHAPE-DETERMINING PROTEIN MREB"/>
    <property type="match status" value="1"/>
</dbReference>
<gene>
    <name evidence="4" type="ORF">BOO69_00045</name>
</gene>
<evidence type="ECO:0000256" key="1">
    <source>
        <dbReference type="ARBA" id="ARBA00007381"/>
    </source>
</evidence>
<organism evidence="4 5">
    <name type="scientific">Sulfitobacter alexandrii</name>
    <dbReference type="NCBI Taxonomy" id="1917485"/>
    <lineage>
        <taxon>Bacteria</taxon>
        <taxon>Pseudomonadati</taxon>
        <taxon>Pseudomonadota</taxon>
        <taxon>Alphaproteobacteria</taxon>
        <taxon>Rhodobacterales</taxon>
        <taxon>Roseobacteraceae</taxon>
        <taxon>Sulfitobacter</taxon>
    </lineage>
</organism>
<dbReference type="PANTHER" id="PTHR42749:SF1">
    <property type="entry name" value="CELL SHAPE-DETERMINING PROTEIN MREB"/>
    <property type="match status" value="1"/>
</dbReference>
<dbReference type="GO" id="GO:0140662">
    <property type="term" value="F:ATP-dependent protein folding chaperone"/>
    <property type="evidence" value="ECO:0007669"/>
    <property type="project" value="InterPro"/>
</dbReference>
<name>A0A1J0WCD6_9RHOB</name>
<evidence type="ECO:0000256" key="3">
    <source>
        <dbReference type="ARBA" id="ARBA00022840"/>
    </source>
</evidence>
<dbReference type="EMBL" id="CP018076">
    <property type="protein sequence ID" value="APE41979.1"/>
    <property type="molecule type" value="Genomic_DNA"/>
</dbReference>
<dbReference type="InterPro" id="IPR018181">
    <property type="entry name" value="Heat_shock_70_CS"/>
</dbReference>
<dbReference type="GO" id="GO:0005524">
    <property type="term" value="F:ATP binding"/>
    <property type="evidence" value="ECO:0007669"/>
    <property type="project" value="UniProtKB-KW"/>
</dbReference>
<evidence type="ECO:0000313" key="5">
    <source>
        <dbReference type="Proteomes" id="UP000181897"/>
    </source>
</evidence>
<dbReference type="Pfam" id="PF00012">
    <property type="entry name" value="HSP70"/>
    <property type="match status" value="1"/>
</dbReference>
<keyword evidence="5" id="KW-1185">Reference proteome</keyword>
<evidence type="ECO:0000256" key="2">
    <source>
        <dbReference type="ARBA" id="ARBA00022741"/>
    </source>
</evidence>
<dbReference type="Proteomes" id="UP000181897">
    <property type="component" value="Chromosome"/>
</dbReference>
<dbReference type="Gene3D" id="3.30.420.40">
    <property type="match status" value="4"/>
</dbReference>
<sequence length="418" mass="45114">MASALGIDFGTSNSAAGMLVDGKPRLIPMEAEAETLPTAVFFDFETKRMVVGERASEALLAGDEGRYMRGLKSLLGTRLMRESRMLLGERLDFIDIVARFLAEMKRRAEAATGMVHDRVLSGRPVRFHSADPNRDSQALIDLQEAYRRAGFAEVRFMNEPEAAALANRNILSPGDLALVVDIGGGTSDFTLFRQKGSAEIDILASHGVRVGGTDFDRTLSIGRVMPQLGMGSPIRHAFGDDTHIAPNAIFNDLATWAKIPFLYGADTRKAAAELEKFAVHPKRLARLVKVLEEELGHDLAFAVEAGKIMANTQGETDPVIKVGMLKPGATLSLPSDWMTDRLAPLAEEIGGAADEVLAKVDIAPSRVDKVIFVGGSSLMRVVEDALRRRLPEAEIHRGAALTAIVDGLAIGAATAFDR</sequence>
<keyword evidence="2" id="KW-0547">Nucleotide-binding</keyword>
<dbReference type="InterPro" id="IPR013126">
    <property type="entry name" value="Hsp_70_fam"/>
</dbReference>
<reference evidence="4 5" key="1">
    <citation type="submission" date="2016-11" db="EMBL/GenBank/DDBJ databases">
        <title>Complete genome sequence of Sulfitobacter sp. AM1-D1, a toxic bacteria associated with marine dinoflagellate Alexandrium minutum in East China Sea.</title>
        <authorList>
            <person name="Yang Q."/>
            <person name="Zhang X."/>
            <person name="Tian X."/>
        </authorList>
    </citation>
    <scope>NUCLEOTIDE SEQUENCE [LARGE SCALE GENOMIC DNA]</scope>
    <source>
        <strain evidence="4 5">AM1-D1</strain>
    </source>
</reference>
<accession>A0A1J0WCD6</accession>
<dbReference type="InterPro" id="IPR043129">
    <property type="entry name" value="ATPase_NBD"/>
</dbReference>
<comment type="similarity">
    <text evidence="1">Belongs to the heat shock protein 70 family.</text>
</comment>
<evidence type="ECO:0000313" key="4">
    <source>
        <dbReference type="EMBL" id="APE41979.1"/>
    </source>
</evidence>
<dbReference type="STRING" id="1917485.BOO69_00045"/>
<dbReference type="AlphaFoldDB" id="A0A1J0WCD6"/>
<dbReference type="RefSeq" id="WP_071969169.1">
    <property type="nucleotide sequence ID" value="NZ_CP018076.1"/>
</dbReference>
<protein>
    <submittedName>
        <fullName evidence="4">Hsp70 family protein</fullName>
    </submittedName>
</protein>
<dbReference type="PROSITE" id="PS00329">
    <property type="entry name" value="HSP70_2"/>
    <property type="match status" value="1"/>
</dbReference>
<dbReference type="Gene3D" id="3.90.640.10">
    <property type="entry name" value="Actin, Chain A, domain 4"/>
    <property type="match status" value="1"/>
</dbReference>
<dbReference type="KEGG" id="suam:BOO69_00045"/>
<proteinExistence type="inferred from homology"/>
<dbReference type="OrthoDB" id="9807934at2"/>
<keyword evidence="3" id="KW-0067">ATP-binding</keyword>
<dbReference type="SUPFAM" id="SSF53067">
    <property type="entry name" value="Actin-like ATPase domain"/>
    <property type="match status" value="2"/>
</dbReference>